<evidence type="ECO:0000313" key="13">
    <source>
        <dbReference type="Proteomes" id="UP000186817"/>
    </source>
</evidence>
<evidence type="ECO:0000256" key="3">
    <source>
        <dbReference type="ARBA" id="ARBA00022741"/>
    </source>
</evidence>
<dbReference type="Proteomes" id="UP000186817">
    <property type="component" value="Unassembled WGS sequence"/>
</dbReference>
<comment type="caution">
    <text evidence="12">The sequence shown here is derived from an EMBL/GenBank/DDBJ whole genome shotgun (WGS) entry which is preliminary data.</text>
</comment>
<evidence type="ECO:0000259" key="11">
    <source>
        <dbReference type="PROSITE" id="PS50011"/>
    </source>
</evidence>
<dbReference type="Gene3D" id="1.10.510.10">
    <property type="entry name" value="Transferase(Phosphotransferase) domain 1"/>
    <property type="match status" value="1"/>
</dbReference>
<gene>
    <name evidence="12" type="primary">Hunk</name>
    <name evidence="12" type="ORF">AK812_SmicGene32610</name>
</gene>
<evidence type="ECO:0000256" key="1">
    <source>
        <dbReference type="ARBA" id="ARBA00022527"/>
    </source>
</evidence>
<sequence>MSDKGFSGRGSKSGCPGEEDSSPESCAKLYRHPWFLPFRFILSPGLKAMGCGCSSAAVEPIELAPTTGQFFQSFKLGRKLGEGAFGQVRLTTRISTGEMYAVKIMDVRRSGDDAIMDMQILKEARTESQLLGQVSGHPHVVALYETYLETPGLFYMIMERCYGSLMDSLCDMPKLTETNLRRMFRQMLLGIGACHAAQIVHRDIKLDNFLYGGERCRTIKLSDFGLAVRLPRRGAVKGVSGTAPYMSPEMLGRKKYDTKTDVWSFASTAYVILYGDVPYSPAQPSAPAVKKAIVLAYPPPTWARNEKLAKRYSQPSEGAEHFCRFLLVRDPSLRPTVQQALNHGFLQDVGDDDISEADEDEAEESMIENPGEQIRTITNLFVSKKKPQIIRRGLDEVLARLEEAGPPLPHTDLEGLGGGHVFTEEIPQLPQNPSDEEEVGGQSQRMTFATSLRRKLSTESRIVRHSNRRTNTHSGVTASQTTEAARQLQKALSALPDSGPPRRQRAWHQWDDRVTRARHALIRRFFADEPRWSL</sequence>
<dbReference type="InterPro" id="IPR030616">
    <property type="entry name" value="Aur-like"/>
</dbReference>
<keyword evidence="2" id="KW-0808">Transferase</keyword>
<feature type="binding site" evidence="7 9">
    <location>
        <position position="103"/>
    </location>
    <ligand>
        <name>ATP</name>
        <dbReference type="ChEBI" id="CHEBI:30616"/>
    </ligand>
</feature>
<dbReference type="SUPFAM" id="SSF56112">
    <property type="entry name" value="Protein kinase-like (PK-like)"/>
    <property type="match status" value="1"/>
</dbReference>
<dbReference type="Pfam" id="PF00069">
    <property type="entry name" value="Pkinase"/>
    <property type="match status" value="1"/>
</dbReference>
<dbReference type="InterPro" id="IPR008271">
    <property type="entry name" value="Ser/Thr_kinase_AS"/>
</dbReference>
<dbReference type="PROSITE" id="PS00107">
    <property type="entry name" value="PROTEIN_KINASE_ATP"/>
    <property type="match status" value="1"/>
</dbReference>
<organism evidence="12 13">
    <name type="scientific">Symbiodinium microadriaticum</name>
    <name type="common">Dinoflagellate</name>
    <name type="synonym">Zooxanthella microadriatica</name>
    <dbReference type="NCBI Taxonomy" id="2951"/>
    <lineage>
        <taxon>Eukaryota</taxon>
        <taxon>Sar</taxon>
        <taxon>Alveolata</taxon>
        <taxon>Dinophyceae</taxon>
        <taxon>Suessiales</taxon>
        <taxon>Symbiodiniaceae</taxon>
        <taxon>Symbiodinium</taxon>
    </lineage>
</organism>
<proteinExistence type="predicted"/>
<keyword evidence="4 12" id="KW-0418">Kinase</keyword>
<dbReference type="OMA" id="MIMERCY"/>
<evidence type="ECO:0000256" key="4">
    <source>
        <dbReference type="ARBA" id="ARBA00022777"/>
    </source>
</evidence>
<evidence type="ECO:0000313" key="12">
    <source>
        <dbReference type="EMBL" id="OLP86311.1"/>
    </source>
</evidence>
<dbReference type="PROSITE" id="PS50011">
    <property type="entry name" value="PROTEIN_KINASE_DOM"/>
    <property type="match status" value="1"/>
</dbReference>
<protein>
    <submittedName>
        <fullName evidence="12">Hormonally up-regulated neu tumor-associated kinase</fullName>
    </submittedName>
</protein>
<evidence type="ECO:0000256" key="10">
    <source>
        <dbReference type="SAM" id="MobiDB-lite"/>
    </source>
</evidence>
<dbReference type="GO" id="GO:0004674">
    <property type="term" value="F:protein serine/threonine kinase activity"/>
    <property type="evidence" value="ECO:0007669"/>
    <property type="project" value="UniProtKB-KW"/>
</dbReference>
<evidence type="ECO:0000256" key="6">
    <source>
        <dbReference type="PIRSR" id="PIRSR630616-1"/>
    </source>
</evidence>
<keyword evidence="13" id="KW-1185">Reference proteome</keyword>
<dbReference type="SMART" id="SM00220">
    <property type="entry name" value="S_TKc"/>
    <property type="match status" value="1"/>
</dbReference>
<dbReference type="AlphaFoldDB" id="A0A1Q9CTS4"/>
<evidence type="ECO:0000256" key="7">
    <source>
        <dbReference type="PIRSR" id="PIRSR630616-2"/>
    </source>
</evidence>
<feature type="domain" description="Protein kinase" evidence="11">
    <location>
        <begin position="74"/>
        <end position="346"/>
    </location>
</feature>
<dbReference type="PANTHER" id="PTHR24350">
    <property type="entry name" value="SERINE/THREONINE-PROTEIN KINASE IAL-RELATED"/>
    <property type="match status" value="1"/>
</dbReference>
<dbReference type="EMBL" id="LSRX01000923">
    <property type="protein sequence ID" value="OLP86311.1"/>
    <property type="molecule type" value="Genomic_DNA"/>
</dbReference>
<evidence type="ECO:0000256" key="5">
    <source>
        <dbReference type="ARBA" id="ARBA00022840"/>
    </source>
</evidence>
<accession>A0A1Q9CTS4</accession>
<evidence type="ECO:0000256" key="8">
    <source>
        <dbReference type="PIRSR" id="PIRSR630616-3"/>
    </source>
</evidence>
<dbReference type="OrthoDB" id="193931at2759"/>
<feature type="region of interest" description="Disordered" evidence="10">
    <location>
        <begin position="1"/>
        <end position="22"/>
    </location>
</feature>
<feature type="binding site" evidence="7">
    <location>
        <position position="223"/>
    </location>
    <ligand>
        <name>ATP</name>
        <dbReference type="ChEBI" id="CHEBI:30616"/>
    </ligand>
</feature>
<reference evidence="12 13" key="1">
    <citation type="submission" date="2016-02" db="EMBL/GenBank/DDBJ databases">
        <title>Genome analysis of coral dinoflagellate symbionts highlights evolutionary adaptations to a symbiotic lifestyle.</title>
        <authorList>
            <person name="Aranda M."/>
            <person name="Li Y."/>
            <person name="Liew Y.J."/>
            <person name="Baumgarten S."/>
            <person name="Simakov O."/>
            <person name="Wilson M."/>
            <person name="Piel J."/>
            <person name="Ashoor H."/>
            <person name="Bougouffa S."/>
            <person name="Bajic V.B."/>
            <person name="Ryu T."/>
            <person name="Ravasi T."/>
            <person name="Bayer T."/>
            <person name="Micklem G."/>
            <person name="Kim H."/>
            <person name="Bhak J."/>
            <person name="Lajeunesse T.C."/>
            <person name="Voolstra C.R."/>
        </authorList>
    </citation>
    <scope>NUCLEOTIDE SEQUENCE [LARGE SCALE GENOMIC DNA]</scope>
    <source>
        <strain evidence="12 13">CCMP2467</strain>
    </source>
</reference>
<feature type="cross-link" description="Glycyl lysine isopeptide (Lys-Gly) (interchain with G-Cter in SUMO2)" evidence="8">
    <location>
        <position position="205"/>
    </location>
</feature>
<keyword evidence="3 7" id="KW-0547">Nucleotide-binding</keyword>
<name>A0A1Q9CTS4_SYMMI</name>
<dbReference type="InterPro" id="IPR000719">
    <property type="entry name" value="Prot_kinase_dom"/>
</dbReference>
<dbReference type="PROSITE" id="PS00108">
    <property type="entry name" value="PROTEIN_KINASE_ST"/>
    <property type="match status" value="1"/>
</dbReference>
<feature type="active site" description="Proton acceptor" evidence="6">
    <location>
        <position position="203"/>
    </location>
</feature>
<keyword evidence="5 7" id="KW-0067">ATP-binding</keyword>
<evidence type="ECO:0000256" key="9">
    <source>
        <dbReference type="PROSITE-ProRule" id="PRU10141"/>
    </source>
</evidence>
<keyword evidence="1" id="KW-0723">Serine/threonine-protein kinase</keyword>
<dbReference type="InterPro" id="IPR017441">
    <property type="entry name" value="Protein_kinase_ATP_BS"/>
</dbReference>
<dbReference type="InterPro" id="IPR011009">
    <property type="entry name" value="Kinase-like_dom_sf"/>
</dbReference>
<dbReference type="GO" id="GO:0005524">
    <property type="term" value="F:ATP binding"/>
    <property type="evidence" value="ECO:0007669"/>
    <property type="project" value="UniProtKB-UniRule"/>
</dbReference>
<evidence type="ECO:0000256" key="2">
    <source>
        <dbReference type="ARBA" id="ARBA00022679"/>
    </source>
</evidence>